<keyword evidence="2" id="KW-1185">Reference proteome</keyword>
<protein>
    <submittedName>
        <fullName evidence="1">Uncharacterized protein</fullName>
    </submittedName>
</protein>
<reference evidence="2" key="1">
    <citation type="submission" date="2018-06" db="EMBL/GenBank/DDBJ databases">
        <title>Whole genome analysis of phage vB_ApiM_fHyAci03 infecting Acinetobacter pittii.</title>
        <authorList>
            <person name="Kiljunen S."/>
            <person name="Wicklund A."/>
            <person name="Skurnik M."/>
        </authorList>
    </citation>
    <scope>NUCLEOTIDE SEQUENCE [LARGE SCALE GENOMIC DNA]</scope>
</reference>
<accession>A0A345AUN3</accession>
<name>A0A345AUN3_9CAUD</name>
<evidence type="ECO:0000313" key="2">
    <source>
        <dbReference type="Proteomes" id="UP000255697"/>
    </source>
</evidence>
<dbReference type="Proteomes" id="UP000255697">
    <property type="component" value="Segment"/>
</dbReference>
<organism evidence="1 2">
    <name type="scientific">Acinetobacter phage vB_ApiM_fHyAci03</name>
    <dbReference type="NCBI Taxonomy" id="2269366"/>
    <lineage>
        <taxon>Viruses</taxon>
        <taxon>Duplodnaviria</taxon>
        <taxon>Heunggongvirae</taxon>
        <taxon>Uroviricota</taxon>
        <taxon>Caudoviricetes</taxon>
        <taxon>Pantevenvirales</taxon>
        <taxon>Straboviridae</taxon>
        <taxon>Twarogvirinae</taxon>
        <taxon>Lazarusvirus</taxon>
        <taxon>Lazarusvirus fhyacithree</taxon>
    </lineage>
</organism>
<gene>
    <name evidence="1" type="ORF">Ac3_047</name>
</gene>
<proteinExistence type="predicted"/>
<sequence>MSKAKAKNETPVFATSKVGKLRDPRATQKLSLKLAFARIARVNAA</sequence>
<dbReference type="EMBL" id="MH460829">
    <property type="protein sequence ID" value="AXF40616.1"/>
    <property type="molecule type" value="Genomic_DNA"/>
</dbReference>
<evidence type="ECO:0000313" key="1">
    <source>
        <dbReference type="EMBL" id="AXF40616.1"/>
    </source>
</evidence>